<dbReference type="GO" id="GO:0004622">
    <property type="term" value="F:phosphatidylcholine lysophospholipase activity"/>
    <property type="evidence" value="ECO:0007669"/>
    <property type="project" value="TreeGrafter"/>
</dbReference>
<evidence type="ECO:0000313" key="4">
    <source>
        <dbReference type="Proteomes" id="UP000306147"/>
    </source>
</evidence>
<dbReference type="Gene3D" id="3.40.50.1110">
    <property type="entry name" value="SGNH hydrolase"/>
    <property type="match status" value="1"/>
</dbReference>
<name>A0A4S1XKH5_9SPHN</name>
<organism evidence="3 4">
    <name type="scientific">Sphingomonas gei</name>
    <dbReference type="NCBI Taxonomy" id="1395960"/>
    <lineage>
        <taxon>Bacteria</taxon>
        <taxon>Pseudomonadati</taxon>
        <taxon>Pseudomonadota</taxon>
        <taxon>Alphaproteobacteria</taxon>
        <taxon>Sphingomonadales</taxon>
        <taxon>Sphingomonadaceae</taxon>
        <taxon>Sphingomonas</taxon>
    </lineage>
</organism>
<evidence type="ECO:0000259" key="2">
    <source>
        <dbReference type="Pfam" id="PF13472"/>
    </source>
</evidence>
<dbReference type="SUPFAM" id="SSF52266">
    <property type="entry name" value="SGNH hydrolase"/>
    <property type="match status" value="1"/>
</dbReference>
<dbReference type="InterPro" id="IPR036514">
    <property type="entry name" value="SGNH_hydro_sf"/>
</dbReference>
<protein>
    <submittedName>
        <fullName evidence="3">GDSL family lipase</fullName>
    </submittedName>
</protein>
<dbReference type="AlphaFoldDB" id="A0A4S1XKH5"/>
<keyword evidence="1" id="KW-0732">Signal</keyword>
<keyword evidence="4" id="KW-1185">Reference proteome</keyword>
<sequence length="240" mass="26736">MSRIVRRGFLAGALALPLVAHAKVQQSGEDKRQRQLRDDWPWLGRYADENRALLAAGTKTNIVFMGDSITEGWRRQRPGFFKPGRVGRGISGQTTPQMVLRMMADVVALKPRYLHIMAATNDVAGNTGPMTLAQTFDNFRMMIAIAQANRIEVLLASVPPADRFPWRPGVETVKPIRAINAWLKRYAKTAGATWIDYWPVLADANGAMRPGLANDGVHPTEQGYDLMATVIEPFLRARKI</sequence>
<comment type="caution">
    <text evidence="3">The sequence shown here is derived from an EMBL/GenBank/DDBJ whole genome shotgun (WGS) entry which is preliminary data.</text>
</comment>
<dbReference type="EMBL" id="SRXT01000001">
    <property type="protein sequence ID" value="TGX55676.1"/>
    <property type="molecule type" value="Genomic_DNA"/>
</dbReference>
<dbReference type="PANTHER" id="PTHR30383">
    <property type="entry name" value="THIOESTERASE 1/PROTEASE 1/LYSOPHOSPHOLIPASE L1"/>
    <property type="match status" value="1"/>
</dbReference>
<feature type="domain" description="SGNH hydrolase-type esterase" evidence="2">
    <location>
        <begin position="64"/>
        <end position="226"/>
    </location>
</feature>
<dbReference type="InterPro" id="IPR051532">
    <property type="entry name" value="Ester_Hydrolysis_Enzymes"/>
</dbReference>
<accession>A0A4S1XKH5</accession>
<evidence type="ECO:0000256" key="1">
    <source>
        <dbReference type="SAM" id="SignalP"/>
    </source>
</evidence>
<dbReference type="PANTHER" id="PTHR30383:SF5">
    <property type="entry name" value="SGNH HYDROLASE-TYPE ESTERASE DOMAIN-CONTAINING PROTEIN"/>
    <property type="match status" value="1"/>
</dbReference>
<evidence type="ECO:0000313" key="3">
    <source>
        <dbReference type="EMBL" id="TGX55676.1"/>
    </source>
</evidence>
<feature type="chain" id="PRO_5020331032" evidence="1">
    <location>
        <begin position="23"/>
        <end position="240"/>
    </location>
</feature>
<proteinExistence type="predicted"/>
<dbReference type="RefSeq" id="WP_135961878.1">
    <property type="nucleotide sequence ID" value="NZ_SRXT01000001.1"/>
</dbReference>
<dbReference type="Proteomes" id="UP000306147">
    <property type="component" value="Unassembled WGS sequence"/>
</dbReference>
<dbReference type="OrthoDB" id="9794725at2"/>
<dbReference type="Pfam" id="PF13472">
    <property type="entry name" value="Lipase_GDSL_2"/>
    <property type="match status" value="1"/>
</dbReference>
<reference evidence="3 4" key="1">
    <citation type="submission" date="2019-04" db="EMBL/GenBank/DDBJ databases">
        <title>Sphingomonas psychrotolerans sp. nov., isolated from soil in the Tianshan Mountains, Xinjiang, China.</title>
        <authorList>
            <person name="Luo Y."/>
            <person name="Sheng H."/>
        </authorList>
    </citation>
    <scope>NUCLEOTIDE SEQUENCE [LARGE SCALE GENOMIC DNA]</scope>
    <source>
        <strain evidence="3 4">ZFGT-11</strain>
    </source>
</reference>
<dbReference type="InterPro" id="IPR013830">
    <property type="entry name" value="SGNH_hydro"/>
</dbReference>
<gene>
    <name evidence="3" type="ORF">E5A73_00625</name>
</gene>
<feature type="signal peptide" evidence="1">
    <location>
        <begin position="1"/>
        <end position="22"/>
    </location>
</feature>